<dbReference type="InterPro" id="IPR053214">
    <property type="entry name" value="LysM12-like"/>
</dbReference>
<keyword evidence="2" id="KW-0843">Virulence</keyword>
<keyword evidence="1" id="KW-0147">Chitin-binding</keyword>
<evidence type="ECO:0000313" key="3">
    <source>
        <dbReference type="EMBL" id="KAK7949170.1"/>
    </source>
</evidence>
<accession>A0ABR1Q9I1</accession>
<dbReference type="PANTHER" id="PTHR47700:SF1">
    <property type="entry name" value="CHITINASE"/>
    <property type="match status" value="1"/>
</dbReference>
<proteinExistence type="predicted"/>
<comment type="caution">
    <text evidence="3">The sequence shown here is derived from an EMBL/GenBank/DDBJ whole genome shotgun (WGS) entry which is preliminary data.</text>
</comment>
<dbReference type="RefSeq" id="XP_066698676.1">
    <property type="nucleotide sequence ID" value="XM_066846278.1"/>
</dbReference>
<keyword evidence="4" id="KW-1185">Reference proteome</keyword>
<reference evidence="3 4" key="1">
    <citation type="submission" date="2023-01" db="EMBL/GenBank/DDBJ databases">
        <title>Analysis of 21 Apiospora genomes using comparative genomics revels a genus with tremendous synthesis potential of carbohydrate active enzymes and secondary metabolites.</title>
        <authorList>
            <person name="Sorensen T."/>
        </authorList>
    </citation>
    <scope>NUCLEOTIDE SEQUENCE [LARGE SCALE GENOMIC DNA]</scope>
    <source>
        <strain evidence="3 4">CBS 24483</strain>
    </source>
</reference>
<dbReference type="PANTHER" id="PTHR47700">
    <property type="entry name" value="V CHITINASE, PUTATIVE (AFU_ORTHOLOGUE AFUA_6G13720)-RELATED"/>
    <property type="match status" value="1"/>
</dbReference>
<dbReference type="EMBL" id="JAQQWE010000006">
    <property type="protein sequence ID" value="KAK7949170.1"/>
    <property type="molecule type" value="Genomic_DNA"/>
</dbReference>
<name>A0ABR1Q9I1_9PEZI</name>
<protein>
    <submittedName>
        <fullName evidence="3">Uncharacterized protein</fullName>
    </submittedName>
</protein>
<organism evidence="3 4">
    <name type="scientific">Apiospora aurea</name>
    <dbReference type="NCBI Taxonomy" id="335848"/>
    <lineage>
        <taxon>Eukaryota</taxon>
        <taxon>Fungi</taxon>
        <taxon>Dikarya</taxon>
        <taxon>Ascomycota</taxon>
        <taxon>Pezizomycotina</taxon>
        <taxon>Sordariomycetes</taxon>
        <taxon>Xylariomycetidae</taxon>
        <taxon>Amphisphaeriales</taxon>
        <taxon>Apiosporaceae</taxon>
        <taxon>Apiospora</taxon>
    </lineage>
</organism>
<evidence type="ECO:0000256" key="1">
    <source>
        <dbReference type="ARBA" id="ARBA00022669"/>
    </source>
</evidence>
<evidence type="ECO:0000256" key="2">
    <source>
        <dbReference type="ARBA" id="ARBA00023026"/>
    </source>
</evidence>
<sequence length="77" mass="8549">MDDCSILELPPVAASKDDGESYLTLLVILKNLLPGKSISIAAPSYWYLKQYPHQTLPRSSTTSTLIREGVRVDVMKI</sequence>
<evidence type="ECO:0000313" key="4">
    <source>
        <dbReference type="Proteomes" id="UP001391051"/>
    </source>
</evidence>
<gene>
    <name evidence="3" type="ORF">PG986_010056</name>
</gene>
<dbReference type="Proteomes" id="UP001391051">
    <property type="component" value="Unassembled WGS sequence"/>
</dbReference>
<dbReference type="GeneID" id="92079340"/>